<accession>A0A6N2ZNM9</accession>
<sequence>MRWHALIPLFALAVLPPPTQADTLGRINIQLYGNIIDWTCVAVADDVTKSVPLGRWTTTQLLHKGDTTPPVHFQLRLTGCPTGPVSIAFRGISDPSDEGLLALNSGSSSKNVAVQFMDQYKKNLPFKQTSQTVQADENGNAVFNFYARYIAVADYPKPGTADADALFLINYD</sequence>
<protein>
    <submittedName>
        <fullName evidence="3">Type-1 fimbrial protein, A chain</fullName>
    </submittedName>
</protein>
<keyword evidence="1" id="KW-0732">Signal</keyword>
<reference evidence="3" key="1">
    <citation type="submission" date="2019-11" db="EMBL/GenBank/DDBJ databases">
        <authorList>
            <person name="Feng L."/>
        </authorList>
    </citation>
    <scope>NUCLEOTIDE SEQUENCE</scope>
    <source>
        <strain evidence="3">EMassiliensisLFYP7</strain>
    </source>
</reference>
<feature type="domain" description="Fimbrial-type adhesion" evidence="2">
    <location>
        <begin position="29"/>
        <end position="172"/>
    </location>
</feature>
<dbReference type="Gene3D" id="2.60.40.1090">
    <property type="entry name" value="Fimbrial-type adhesion domain"/>
    <property type="match status" value="1"/>
</dbReference>
<evidence type="ECO:0000259" key="2">
    <source>
        <dbReference type="Pfam" id="PF00419"/>
    </source>
</evidence>
<dbReference type="EMBL" id="CACRTZ010000004">
    <property type="protein sequence ID" value="VYT81109.1"/>
    <property type="molecule type" value="Genomic_DNA"/>
</dbReference>
<dbReference type="InterPro" id="IPR000259">
    <property type="entry name" value="Adhesion_dom_fimbrial"/>
</dbReference>
<feature type="chain" id="PRO_5026669003" evidence="1">
    <location>
        <begin position="22"/>
        <end position="172"/>
    </location>
</feature>
<name>A0A6N2ZNM9_9ENTR</name>
<feature type="signal peptide" evidence="1">
    <location>
        <begin position="1"/>
        <end position="21"/>
    </location>
</feature>
<dbReference type="SUPFAM" id="SSF49401">
    <property type="entry name" value="Bacterial adhesins"/>
    <property type="match status" value="1"/>
</dbReference>
<dbReference type="GO" id="GO:0009289">
    <property type="term" value="C:pilus"/>
    <property type="evidence" value="ECO:0007669"/>
    <property type="project" value="InterPro"/>
</dbReference>
<dbReference type="Pfam" id="PF00419">
    <property type="entry name" value="Fimbrial"/>
    <property type="match status" value="1"/>
</dbReference>
<dbReference type="InterPro" id="IPR008966">
    <property type="entry name" value="Adhesion_dom_sf"/>
</dbReference>
<dbReference type="OrthoDB" id="6693398at2"/>
<dbReference type="InterPro" id="IPR050263">
    <property type="entry name" value="Bact_Fimbrial_Adh_Pro"/>
</dbReference>
<evidence type="ECO:0000256" key="1">
    <source>
        <dbReference type="SAM" id="SignalP"/>
    </source>
</evidence>
<proteinExistence type="predicted"/>
<organism evidence="3">
    <name type="scientific">Phytobacter massiliensis</name>
    <dbReference type="NCBI Taxonomy" id="1485952"/>
    <lineage>
        <taxon>Bacteria</taxon>
        <taxon>Pseudomonadati</taxon>
        <taxon>Pseudomonadota</taxon>
        <taxon>Gammaproteobacteria</taxon>
        <taxon>Enterobacterales</taxon>
        <taxon>Enterobacteriaceae</taxon>
        <taxon>Phytobacter</taxon>
    </lineage>
</organism>
<evidence type="ECO:0000313" key="3">
    <source>
        <dbReference type="EMBL" id="VYT81109.1"/>
    </source>
</evidence>
<dbReference type="NCBIfam" id="NF007402">
    <property type="entry name" value="PRK09934.1"/>
    <property type="match status" value="1"/>
</dbReference>
<gene>
    <name evidence="3" type="primary">fimA_1</name>
    <name evidence="3" type="ORF">EMLFYP7_00673</name>
</gene>
<dbReference type="PANTHER" id="PTHR33420">
    <property type="entry name" value="FIMBRIAL SUBUNIT ELFA-RELATED"/>
    <property type="match status" value="1"/>
</dbReference>
<dbReference type="PANTHER" id="PTHR33420:SF4">
    <property type="entry name" value="FIMBRIAL-LIKE PROTEIN FIMF"/>
    <property type="match status" value="1"/>
</dbReference>
<dbReference type="RefSeq" id="WP_044184897.1">
    <property type="nucleotide sequence ID" value="NZ_CABKSF010000005.1"/>
</dbReference>
<dbReference type="AlphaFoldDB" id="A0A6N2ZNM9"/>
<dbReference type="GO" id="GO:0043709">
    <property type="term" value="P:cell adhesion involved in single-species biofilm formation"/>
    <property type="evidence" value="ECO:0007669"/>
    <property type="project" value="TreeGrafter"/>
</dbReference>
<dbReference type="InterPro" id="IPR036937">
    <property type="entry name" value="Adhesion_dom_fimbrial_sf"/>
</dbReference>